<organism evidence="1">
    <name type="scientific">Mucochytrium quahogii</name>
    <dbReference type="NCBI Taxonomy" id="96639"/>
    <lineage>
        <taxon>Eukaryota</taxon>
        <taxon>Sar</taxon>
        <taxon>Stramenopiles</taxon>
        <taxon>Bigyra</taxon>
        <taxon>Labyrinthulomycetes</taxon>
        <taxon>Thraustochytrida</taxon>
        <taxon>Thraustochytriidae</taxon>
        <taxon>Mucochytrium</taxon>
    </lineage>
</organism>
<sequence length="141" mass="16076">MLFLENTRPTIIPQGSMEFNRPLLSSFHQTCQLQCSIRRTASACGPHPVHENITSPERQLAMQERAKYIYKRADTYQPRDCKAWSTNTYSPITLTLSIVIPQANPTLDLQRYYTPTQLAPMCNLLTSCSKALKSIIEIDLK</sequence>
<gene>
    <name evidence="1" type="ORF">QSP1433_LOCUS3408</name>
</gene>
<dbReference type="AlphaFoldDB" id="A0A7S2RHE2"/>
<protein>
    <submittedName>
        <fullName evidence="1">Uncharacterized protein</fullName>
    </submittedName>
</protein>
<reference evidence="1" key="1">
    <citation type="submission" date="2021-01" db="EMBL/GenBank/DDBJ databases">
        <authorList>
            <person name="Corre E."/>
            <person name="Pelletier E."/>
            <person name="Niang G."/>
            <person name="Scheremetjew M."/>
            <person name="Finn R."/>
            <person name="Kale V."/>
            <person name="Holt S."/>
            <person name="Cochrane G."/>
            <person name="Meng A."/>
            <person name="Brown T."/>
            <person name="Cohen L."/>
        </authorList>
    </citation>
    <scope>NUCLEOTIDE SEQUENCE</scope>
    <source>
        <strain evidence="1">NY070348D</strain>
    </source>
</reference>
<dbReference type="EMBL" id="HBHK01005776">
    <property type="protein sequence ID" value="CAD9671075.1"/>
    <property type="molecule type" value="Transcribed_RNA"/>
</dbReference>
<evidence type="ECO:0000313" key="1">
    <source>
        <dbReference type="EMBL" id="CAD9671075.1"/>
    </source>
</evidence>
<accession>A0A7S2RHE2</accession>
<proteinExistence type="predicted"/>
<name>A0A7S2RHE2_9STRA</name>